<sequence length="153" mass="17593">MLSYLLVAIRSLQTRSTSSLKRLFSHIASHKPPKKMKSLSIFLFCLLVLIATTAADEIAKRKKLVECVNKEIEKENAEWKLQNSELRKLKNIIDEEIMKEPLGKHVAEEQRKVLKDIDDAAEKEFPKVPTDTREAMMAKLKEHSMHCCKEMGT</sequence>
<name>A0A5N6XED4_9EURO</name>
<dbReference type="EMBL" id="ML741768">
    <property type="protein sequence ID" value="KAE8331614.1"/>
    <property type="molecule type" value="Genomic_DNA"/>
</dbReference>
<reference evidence="2" key="1">
    <citation type="submission" date="2019-04" db="EMBL/GenBank/DDBJ databases">
        <title>Friends and foes A comparative genomics studyof 23 Aspergillus species from section Flavi.</title>
        <authorList>
            <consortium name="DOE Joint Genome Institute"/>
            <person name="Kjaerbolling I."/>
            <person name="Vesth T."/>
            <person name="Frisvad J.C."/>
            <person name="Nybo J.L."/>
            <person name="Theobald S."/>
            <person name="Kildgaard S."/>
            <person name="Isbrandt T."/>
            <person name="Kuo A."/>
            <person name="Sato A."/>
            <person name="Lyhne E.K."/>
            <person name="Kogle M.E."/>
            <person name="Wiebenga A."/>
            <person name="Kun R.S."/>
            <person name="Lubbers R.J."/>
            <person name="Makela M.R."/>
            <person name="Barry K."/>
            <person name="Chovatia M."/>
            <person name="Clum A."/>
            <person name="Daum C."/>
            <person name="Haridas S."/>
            <person name="He G."/>
            <person name="LaButti K."/>
            <person name="Lipzen A."/>
            <person name="Mondo S."/>
            <person name="Riley R."/>
            <person name="Salamov A."/>
            <person name="Simmons B.A."/>
            <person name="Magnuson J.K."/>
            <person name="Henrissat B."/>
            <person name="Mortensen U.H."/>
            <person name="Larsen T.O."/>
            <person name="Devries R.P."/>
            <person name="Grigoriev I.V."/>
            <person name="Machida M."/>
            <person name="Baker S.E."/>
            <person name="Andersen M.R."/>
        </authorList>
    </citation>
    <scope>NUCLEOTIDE SEQUENCE [LARGE SCALE GENOMIC DNA]</scope>
    <source>
        <strain evidence="2">CBS 130017</strain>
    </source>
</reference>
<gene>
    <name evidence="1" type="ORF">BDV39DRAFT_147855</name>
</gene>
<proteinExistence type="predicted"/>
<protein>
    <submittedName>
        <fullName evidence="1">Uncharacterized protein</fullName>
    </submittedName>
</protein>
<accession>A0A5N6XED4</accession>
<evidence type="ECO:0000313" key="2">
    <source>
        <dbReference type="Proteomes" id="UP000325945"/>
    </source>
</evidence>
<dbReference type="AlphaFoldDB" id="A0A5N6XED4"/>
<dbReference type="Proteomes" id="UP000325945">
    <property type="component" value="Unassembled WGS sequence"/>
</dbReference>
<keyword evidence="2" id="KW-1185">Reference proteome</keyword>
<evidence type="ECO:0000313" key="1">
    <source>
        <dbReference type="EMBL" id="KAE8331614.1"/>
    </source>
</evidence>
<organism evidence="1 2">
    <name type="scientific">Aspergillus sergii</name>
    <dbReference type="NCBI Taxonomy" id="1034303"/>
    <lineage>
        <taxon>Eukaryota</taxon>
        <taxon>Fungi</taxon>
        <taxon>Dikarya</taxon>
        <taxon>Ascomycota</taxon>
        <taxon>Pezizomycotina</taxon>
        <taxon>Eurotiomycetes</taxon>
        <taxon>Eurotiomycetidae</taxon>
        <taxon>Eurotiales</taxon>
        <taxon>Aspergillaceae</taxon>
        <taxon>Aspergillus</taxon>
        <taxon>Aspergillus subgen. Circumdati</taxon>
    </lineage>
</organism>